<protein>
    <submittedName>
        <fullName evidence="1">Uncharacterized protein</fullName>
    </submittedName>
</protein>
<dbReference type="Gene3D" id="2.150.10.10">
    <property type="entry name" value="Serralysin-like metalloprotease, C-terminal"/>
    <property type="match status" value="1"/>
</dbReference>
<accession>A0A6L5XPX8</accession>
<gene>
    <name evidence="1" type="ORF">FYJ44_14025</name>
</gene>
<organism evidence="1 2">
    <name type="scientific">Desulfovibrio porci</name>
    <dbReference type="NCBI Taxonomy" id="2605782"/>
    <lineage>
        <taxon>Bacteria</taxon>
        <taxon>Pseudomonadati</taxon>
        <taxon>Thermodesulfobacteriota</taxon>
        <taxon>Desulfovibrionia</taxon>
        <taxon>Desulfovibrionales</taxon>
        <taxon>Desulfovibrionaceae</taxon>
        <taxon>Desulfovibrio</taxon>
    </lineage>
</organism>
<keyword evidence="2" id="KW-1185">Reference proteome</keyword>
<dbReference type="AlphaFoldDB" id="A0A6L5XPX8"/>
<comment type="caution">
    <text evidence="1">The sequence shown here is derived from an EMBL/GenBank/DDBJ whole genome shotgun (WGS) entry which is preliminary data.</text>
</comment>
<dbReference type="SUPFAM" id="SSF51120">
    <property type="entry name" value="beta-Roll"/>
    <property type="match status" value="1"/>
</dbReference>
<sequence length="844" mass="85209">MAIEAWFDYDVYMFNKLTQMKATDPSGNWTMDKLVQTFADAGFLGAEGAQQHFLQYGANEDVAPNRFFNATEYYEAKAAQYYGKSPSDVTDLEVANMKVAIHDAGMNAWTHYQMYGTSEGVNPSNAFDTSAYMEAKLAAMQAAEPDKGWTMDMLNDAFQAAGLSALEHFALYGGKGAGEVAETYDGVTIPTAYLVPEDQKVNPVVTGETYTLTTDPNVLTGTIGNDLFDAPLGDGSQETLNSGDMLDGGAGVDTLNAVLNNGGVSAPAPILSNIENVVLRSIKDLSAVDLSASSGIQSVTVHDSNGSVVVNGLGAVDNLIIKNQTAKVSYDGSTAEALNLTLVAMGAADNSTVVDLGTTTAAKATTLNATLNNANAKIDSTNADVFSTVTIAATGTNTLTLADSASTITDLTITGSGSVDLSGAALTGALTTIDASANTGGVNLKVASTTIPAEGATITGGSGNDELAFTAAPTAKVTTDLGAGDDTLVMTGALGGLVTGSTFNGGDGTDTLIFDGVTGVNAKVGSMFSGFETLVLQGTSSYEMGSIAGISNYVVGDASGATAATFTNVSSGTSILVAAHDATQDTVSATLANGASAPALSLVLDNQSDTAATGADVKVETNAYTLNLTSGGNLDELALNKVTLSGDSLSNVAKISVTGDSDFSLTAGIATKLDYIDASAMAADVTVDASAATTVGGMTIITGSGNDVIKAATTGGTITGGAGADKMTAGAGDDIFVQGKTDSGITLATADSIDQFVTTKDAIKTGTAGSADNYNENASTVADFAAALEAANAAMDGTVIYSFQSDGTDGYLFWDTDGDGNADQAITLLGLTSDAGFAFGDIIA</sequence>
<proteinExistence type="predicted"/>
<dbReference type="PRINTS" id="PR00313">
    <property type="entry name" value="CABNDNGRPT"/>
</dbReference>
<name>A0A6L5XPX8_9BACT</name>
<evidence type="ECO:0000313" key="2">
    <source>
        <dbReference type="Proteomes" id="UP000477488"/>
    </source>
</evidence>
<dbReference type="RefSeq" id="WP_154513203.1">
    <property type="nucleotide sequence ID" value="NZ_VUMH01000023.1"/>
</dbReference>
<reference evidence="1 2" key="1">
    <citation type="submission" date="2019-09" db="EMBL/GenBank/DDBJ databases">
        <title>In-depth cultivation of the pig gut microbiome towards novel bacterial diversity and tailored functional studies.</title>
        <authorList>
            <person name="Wylensek D."/>
            <person name="Hitch T.C.A."/>
            <person name="Clavel T."/>
        </authorList>
    </citation>
    <scope>NUCLEOTIDE SEQUENCE [LARGE SCALE GENOMIC DNA]</scope>
    <source>
        <strain evidence="1 2">PG-178-WT-4</strain>
    </source>
</reference>
<dbReference type="EMBL" id="VUMH01000023">
    <property type="protein sequence ID" value="MSS29115.1"/>
    <property type="molecule type" value="Genomic_DNA"/>
</dbReference>
<dbReference type="Proteomes" id="UP000477488">
    <property type="component" value="Unassembled WGS sequence"/>
</dbReference>
<evidence type="ECO:0000313" key="1">
    <source>
        <dbReference type="EMBL" id="MSS29115.1"/>
    </source>
</evidence>
<dbReference type="InterPro" id="IPR011049">
    <property type="entry name" value="Serralysin-like_metalloprot_C"/>
</dbReference>